<name>A0AAN7T6V2_9EURO</name>
<dbReference type="PANTHER" id="PTHR48081">
    <property type="entry name" value="AB HYDROLASE SUPERFAMILY PROTEIN C4A8.06C"/>
    <property type="match status" value="1"/>
</dbReference>
<sequence length="342" mass="37817">MASSKNAVLVDPSVFDPAAISQDTHAFNQKLMDIMRGAPKWYEVGAEQYRKMRERGETPLPPLTLLDSAEQTSIPSRDAGRDIPCRVLRPQNGKPISGVYYHIHGGGWVLQTEKSQDIVLQNLANTNGILLFSVGYRLAPENPFPAGPNDCYDAAEWLVDNAESRFGAPLKYIGGESAGAHLSMLAMLHLLQHKESRYNSFNFSGQILHFGAYDLTNLPQTYNFDPPEVLVLDQDLMNHYFDAFLPGKSLVEKKHPSISPLYADLTSLRGRLAPALFTCGTSDCLLDDTIFMSAKYQMAGAETEVLIVPGGCHGYCMFPKDTKGAQADVAMQKVEDFISRHK</sequence>
<protein>
    <recommendedName>
        <fullName evidence="2">Alpha/beta hydrolase fold-3 domain-containing protein</fullName>
    </recommendedName>
</protein>
<dbReference type="AlphaFoldDB" id="A0AAN7T6V2"/>
<dbReference type="SUPFAM" id="SSF53474">
    <property type="entry name" value="alpha/beta-Hydrolases"/>
    <property type="match status" value="1"/>
</dbReference>
<dbReference type="GO" id="GO:0016787">
    <property type="term" value="F:hydrolase activity"/>
    <property type="evidence" value="ECO:0007669"/>
    <property type="project" value="UniProtKB-KW"/>
</dbReference>
<organism evidence="3 4">
    <name type="scientific">Lithohypha guttulata</name>
    <dbReference type="NCBI Taxonomy" id="1690604"/>
    <lineage>
        <taxon>Eukaryota</taxon>
        <taxon>Fungi</taxon>
        <taxon>Dikarya</taxon>
        <taxon>Ascomycota</taxon>
        <taxon>Pezizomycotina</taxon>
        <taxon>Eurotiomycetes</taxon>
        <taxon>Chaetothyriomycetidae</taxon>
        <taxon>Chaetothyriales</taxon>
        <taxon>Trichomeriaceae</taxon>
        <taxon>Lithohypha</taxon>
    </lineage>
</organism>
<keyword evidence="4" id="KW-1185">Reference proteome</keyword>
<dbReference type="Proteomes" id="UP001309876">
    <property type="component" value="Unassembled WGS sequence"/>
</dbReference>
<comment type="caution">
    <text evidence="3">The sequence shown here is derived from an EMBL/GenBank/DDBJ whole genome shotgun (WGS) entry which is preliminary data.</text>
</comment>
<dbReference type="Pfam" id="PF07859">
    <property type="entry name" value="Abhydrolase_3"/>
    <property type="match status" value="1"/>
</dbReference>
<dbReference type="InterPro" id="IPR050300">
    <property type="entry name" value="GDXG_lipolytic_enzyme"/>
</dbReference>
<dbReference type="EMBL" id="JAVRRJ010000001">
    <property type="protein sequence ID" value="KAK5090715.1"/>
    <property type="molecule type" value="Genomic_DNA"/>
</dbReference>
<keyword evidence="1" id="KW-0378">Hydrolase</keyword>
<feature type="domain" description="Alpha/beta hydrolase fold-3" evidence="2">
    <location>
        <begin position="102"/>
        <end position="316"/>
    </location>
</feature>
<dbReference type="InterPro" id="IPR029058">
    <property type="entry name" value="AB_hydrolase_fold"/>
</dbReference>
<evidence type="ECO:0000259" key="2">
    <source>
        <dbReference type="Pfam" id="PF07859"/>
    </source>
</evidence>
<dbReference type="PANTHER" id="PTHR48081:SF8">
    <property type="entry name" value="ALPHA_BETA HYDROLASE FOLD-3 DOMAIN-CONTAINING PROTEIN-RELATED"/>
    <property type="match status" value="1"/>
</dbReference>
<dbReference type="Gene3D" id="3.40.50.1820">
    <property type="entry name" value="alpha/beta hydrolase"/>
    <property type="match status" value="1"/>
</dbReference>
<dbReference type="InterPro" id="IPR013094">
    <property type="entry name" value="AB_hydrolase_3"/>
</dbReference>
<gene>
    <name evidence="3" type="ORF">LTR05_000890</name>
</gene>
<reference evidence="3 4" key="1">
    <citation type="submission" date="2023-08" db="EMBL/GenBank/DDBJ databases">
        <title>Black Yeasts Isolated from many extreme environments.</title>
        <authorList>
            <person name="Coleine C."/>
            <person name="Stajich J.E."/>
            <person name="Selbmann L."/>
        </authorList>
    </citation>
    <scope>NUCLEOTIDE SEQUENCE [LARGE SCALE GENOMIC DNA]</scope>
    <source>
        <strain evidence="3 4">CCFEE 5910</strain>
    </source>
</reference>
<evidence type="ECO:0000313" key="4">
    <source>
        <dbReference type="Proteomes" id="UP001309876"/>
    </source>
</evidence>
<accession>A0AAN7T6V2</accession>
<evidence type="ECO:0000256" key="1">
    <source>
        <dbReference type="ARBA" id="ARBA00022801"/>
    </source>
</evidence>
<evidence type="ECO:0000313" key="3">
    <source>
        <dbReference type="EMBL" id="KAK5090715.1"/>
    </source>
</evidence>
<proteinExistence type="predicted"/>